<accession>A0ABR2K052</accession>
<name>A0ABR2K052_9EUKA</name>
<evidence type="ECO:0000313" key="1">
    <source>
        <dbReference type="EMBL" id="KAK8884479.1"/>
    </source>
</evidence>
<dbReference type="EMBL" id="JAPFFF010000008">
    <property type="protein sequence ID" value="KAK8884479.1"/>
    <property type="molecule type" value="Genomic_DNA"/>
</dbReference>
<gene>
    <name evidence="1" type="ORF">M9Y10_043591</name>
</gene>
<keyword evidence="2" id="KW-1185">Reference proteome</keyword>
<evidence type="ECO:0000313" key="2">
    <source>
        <dbReference type="Proteomes" id="UP001470230"/>
    </source>
</evidence>
<organism evidence="1 2">
    <name type="scientific">Tritrichomonas musculus</name>
    <dbReference type="NCBI Taxonomy" id="1915356"/>
    <lineage>
        <taxon>Eukaryota</taxon>
        <taxon>Metamonada</taxon>
        <taxon>Parabasalia</taxon>
        <taxon>Tritrichomonadida</taxon>
        <taxon>Tritrichomonadidae</taxon>
        <taxon>Tritrichomonas</taxon>
    </lineage>
</organism>
<protein>
    <recommendedName>
        <fullName evidence="3">Initiator binding domain-containing protein</fullName>
    </recommendedName>
</protein>
<sequence>MITLPKVEEVPECANDKMVYKTIVSIFKKYREQYEAPISEFDNELLWLLNFVDNRAVNKPYVLFKCGFVFHQEKVGINITRIATTISLTNMQVSQRVKGWITQVWDITEKKMLLFHFRNNCDLRTWSLRKINKDNCISEFVLSKISLQTPQPVNEVNVIPPPLIQPVTSINTKIFDMKHMSNFIVCSKSPKQWVFNQESKKNFVLF</sequence>
<dbReference type="Proteomes" id="UP001470230">
    <property type="component" value="Unassembled WGS sequence"/>
</dbReference>
<reference evidence="1 2" key="1">
    <citation type="submission" date="2024-04" db="EMBL/GenBank/DDBJ databases">
        <title>Tritrichomonas musculus Genome.</title>
        <authorList>
            <person name="Alves-Ferreira E."/>
            <person name="Grigg M."/>
            <person name="Lorenzi H."/>
            <person name="Galac M."/>
        </authorList>
    </citation>
    <scope>NUCLEOTIDE SEQUENCE [LARGE SCALE GENOMIC DNA]</scope>
    <source>
        <strain evidence="1 2">EAF2021</strain>
    </source>
</reference>
<evidence type="ECO:0008006" key="3">
    <source>
        <dbReference type="Google" id="ProtNLM"/>
    </source>
</evidence>
<proteinExistence type="predicted"/>
<comment type="caution">
    <text evidence="1">The sequence shown here is derived from an EMBL/GenBank/DDBJ whole genome shotgun (WGS) entry which is preliminary data.</text>
</comment>